<evidence type="ECO:0000313" key="2">
    <source>
        <dbReference type="EMBL" id="CAF1135385.1"/>
    </source>
</evidence>
<protein>
    <submittedName>
        <fullName evidence="2">Uncharacterized protein</fullName>
    </submittedName>
</protein>
<evidence type="ECO:0000313" key="3">
    <source>
        <dbReference type="Proteomes" id="UP000663845"/>
    </source>
</evidence>
<sequence length="436" mass="50571">MSNNTMAAVSPQEKTDEVTTNVTTRYVEYEAFNSIVDALQWKHIRKRAPVCFRNSLHNRYMLANLIYLGYTIGLLIVDFDPAFTGSSLETLTTAIMNETSNDTTTLSILDEPVYTDDYANRVYIALAALNIVIASLYVWAWRGRSWFDVVLIPEYLNHIQAGLYLWSALLYSKQETLGGYYTMTVHRIELSASCVELFTSVGWMFTWYIAYTRTLGRGFTLDDPDTIAYITTTTNTLMYFIYNLQVYIRPEEYNSNVLFTYADVLGFIGSVYYLFGTLRDDNWFWFLPVAGQYGVAVVIRHFLQKHRMREAIGTINRHQRWRRSAKMTVQLLATSMLYIIGWVPYTTIGLIQIFENTEQLASLLSTVFVFIPYMQTLFLPIICLLFMPDIRHKFYSTLIELYAMKIFRRGNQIQIIENQSMMMMTARPPLASKQPN</sequence>
<feature type="transmembrane region" description="Helical" evidence="1">
    <location>
        <begin position="122"/>
        <end position="141"/>
    </location>
</feature>
<gene>
    <name evidence="2" type="ORF">JYZ213_LOCUS23253</name>
</gene>
<reference evidence="2" key="1">
    <citation type="submission" date="2021-02" db="EMBL/GenBank/DDBJ databases">
        <authorList>
            <person name="Nowell W R."/>
        </authorList>
    </citation>
    <scope>NUCLEOTIDE SEQUENCE</scope>
</reference>
<dbReference type="EMBL" id="CAJNOG010000272">
    <property type="protein sequence ID" value="CAF1135385.1"/>
    <property type="molecule type" value="Genomic_DNA"/>
</dbReference>
<keyword evidence="1" id="KW-0812">Transmembrane</keyword>
<feature type="transmembrane region" description="Helical" evidence="1">
    <location>
        <begin position="60"/>
        <end position="77"/>
    </location>
</feature>
<proteinExistence type="predicted"/>
<organism evidence="2 3">
    <name type="scientific">Adineta steineri</name>
    <dbReference type="NCBI Taxonomy" id="433720"/>
    <lineage>
        <taxon>Eukaryota</taxon>
        <taxon>Metazoa</taxon>
        <taxon>Spiralia</taxon>
        <taxon>Gnathifera</taxon>
        <taxon>Rotifera</taxon>
        <taxon>Eurotatoria</taxon>
        <taxon>Bdelloidea</taxon>
        <taxon>Adinetida</taxon>
        <taxon>Adinetidae</taxon>
        <taxon>Adineta</taxon>
    </lineage>
</organism>
<feature type="transmembrane region" description="Helical" evidence="1">
    <location>
        <begin position="256"/>
        <end position="276"/>
    </location>
</feature>
<dbReference type="SUPFAM" id="SSF81321">
    <property type="entry name" value="Family A G protein-coupled receptor-like"/>
    <property type="match status" value="1"/>
</dbReference>
<accession>A0A814RL38</accession>
<keyword evidence="1" id="KW-0472">Membrane</keyword>
<feature type="transmembrane region" description="Helical" evidence="1">
    <location>
        <begin position="282"/>
        <end position="303"/>
    </location>
</feature>
<dbReference type="AlphaFoldDB" id="A0A814RL38"/>
<comment type="caution">
    <text evidence="2">The sequence shown here is derived from an EMBL/GenBank/DDBJ whole genome shotgun (WGS) entry which is preliminary data.</text>
</comment>
<feature type="transmembrane region" description="Helical" evidence="1">
    <location>
        <begin position="226"/>
        <end position="244"/>
    </location>
</feature>
<feature type="transmembrane region" description="Helical" evidence="1">
    <location>
        <begin position="324"/>
        <end position="343"/>
    </location>
</feature>
<dbReference type="Gene3D" id="1.20.1070.10">
    <property type="entry name" value="Rhodopsin 7-helix transmembrane proteins"/>
    <property type="match status" value="1"/>
</dbReference>
<feature type="transmembrane region" description="Helical" evidence="1">
    <location>
        <begin position="363"/>
        <end position="387"/>
    </location>
</feature>
<name>A0A814RL38_9BILA</name>
<keyword evidence="1" id="KW-1133">Transmembrane helix</keyword>
<dbReference type="Proteomes" id="UP000663845">
    <property type="component" value="Unassembled WGS sequence"/>
</dbReference>
<feature type="transmembrane region" description="Helical" evidence="1">
    <location>
        <begin position="190"/>
        <end position="211"/>
    </location>
</feature>
<evidence type="ECO:0000256" key="1">
    <source>
        <dbReference type="SAM" id="Phobius"/>
    </source>
</evidence>